<sequence>MICTLLRHFPKKVHTKGSFGNTALHIASGAWTWRYQLEGPRPFAPPNSEEEPSADAIRTLVRMGASVDALAHGGFSTFAFALKYGNWEAATVLFCDMGVHPGGFDVTNFPHTGAGMTPPAGTEEKRAALLKGMVESGFDINATSDCEDCCCGSPLAGAIQRRDFSTATAMLELDADREIASERVRRTESMTLVSLAKKSFWWSRIGTEAMIKWRQARNDIIRRLVAMGGPLEASVSSNVIVQGTVDTCLTLCFRQVRKETEDEDLGLLSLLLEPGAEPNKKDSFGRTPLNAHLHAITKPGGCLEAALIRGEAWSPTRAKFSAMRTLLEHIASLDLTDKRELLRLVMPEMFWKKKA</sequence>
<comment type="caution">
    <text evidence="1">The sequence shown here is derived from an EMBL/GenBank/DDBJ whole genome shotgun (WGS) entry which is preliminary data.</text>
</comment>
<dbReference type="SUPFAM" id="SSF48403">
    <property type="entry name" value="Ankyrin repeat"/>
    <property type="match status" value="1"/>
</dbReference>
<accession>A0AA39WP78</accession>
<evidence type="ECO:0000313" key="2">
    <source>
        <dbReference type="Proteomes" id="UP001175000"/>
    </source>
</evidence>
<dbReference type="AlphaFoldDB" id="A0AA39WP78"/>
<organism evidence="1 2">
    <name type="scientific">Immersiella caudata</name>
    <dbReference type="NCBI Taxonomy" id="314043"/>
    <lineage>
        <taxon>Eukaryota</taxon>
        <taxon>Fungi</taxon>
        <taxon>Dikarya</taxon>
        <taxon>Ascomycota</taxon>
        <taxon>Pezizomycotina</taxon>
        <taxon>Sordariomycetes</taxon>
        <taxon>Sordariomycetidae</taxon>
        <taxon>Sordariales</taxon>
        <taxon>Lasiosphaeriaceae</taxon>
        <taxon>Immersiella</taxon>
    </lineage>
</organism>
<gene>
    <name evidence="1" type="ORF">B0T14DRAFT_199263</name>
</gene>
<name>A0AA39WP78_9PEZI</name>
<dbReference type="InterPro" id="IPR036770">
    <property type="entry name" value="Ankyrin_rpt-contain_sf"/>
</dbReference>
<evidence type="ECO:0000313" key="1">
    <source>
        <dbReference type="EMBL" id="KAK0619037.1"/>
    </source>
</evidence>
<dbReference type="EMBL" id="JAULSU010000004">
    <property type="protein sequence ID" value="KAK0619037.1"/>
    <property type="molecule type" value="Genomic_DNA"/>
</dbReference>
<dbReference type="Proteomes" id="UP001175000">
    <property type="component" value="Unassembled WGS sequence"/>
</dbReference>
<protein>
    <submittedName>
        <fullName evidence="1">Uncharacterized protein</fullName>
    </submittedName>
</protein>
<reference evidence="1" key="1">
    <citation type="submission" date="2023-06" db="EMBL/GenBank/DDBJ databases">
        <title>Genome-scale phylogeny and comparative genomics of the fungal order Sordariales.</title>
        <authorList>
            <consortium name="Lawrence Berkeley National Laboratory"/>
            <person name="Hensen N."/>
            <person name="Bonometti L."/>
            <person name="Westerberg I."/>
            <person name="Brannstrom I.O."/>
            <person name="Guillou S."/>
            <person name="Cros-Aarteil S."/>
            <person name="Calhoun S."/>
            <person name="Haridas S."/>
            <person name="Kuo A."/>
            <person name="Mondo S."/>
            <person name="Pangilinan J."/>
            <person name="Riley R."/>
            <person name="Labutti K."/>
            <person name="Andreopoulos B."/>
            <person name="Lipzen A."/>
            <person name="Chen C."/>
            <person name="Yanf M."/>
            <person name="Daum C."/>
            <person name="Ng V."/>
            <person name="Clum A."/>
            <person name="Steindorff A."/>
            <person name="Ohm R."/>
            <person name="Martin F."/>
            <person name="Silar P."/>
            <person name="Natvig D."/>
            <person name="Lalanne C."/>
            <person name="Gautier V."/>
            <person name="Ament-Velasquez S.L."/>
            <person name="Kruys A."/>
            <person name="Hutchinson M.I."/>
            <person name="Powell A.J."/>
            <person name="Barry K."/>
            <person name="Miller A.N."/>
            <person name="Grigoriev I.V."/>
            <person name="Debuchy R."/>
            <person name="Gladieux P."/>
            <person name="Thoren M.H."/>
            <person name="Johannesson H."/>
        </authorList>
    </citation>
    <scope>NUCLEOTIDE SEQUENCE</scope>
    <source>
        <strain evidence="1">CBS 606.72</strain>
    </source>
</reference>
<proteinExistence type="predicted"/>
<dbReference type="Gene3D" id="1.25.40.20">
    <property type="entry name" value="Ankyrin repeat-containing domain"/>
    <property type="match status" value="2"/>
</dbReference>
<keyword evidence="2" id="KW-1185">Reference proteome</keyword>